<keyword evidence="3" id="KW-1185">Reference proteome</keyword>
<comment type="caution">
    <text evidence="2">The sequence shown here is derived from an EMBL/GenBank/DDBJ whole genome shotgun (WGS) entry which is preliminary data.</text>
</comment>
<sequence>MNPVQRRRLGRVLRVLADIGVPTAIYYGLRAAGVSIYLTLVIVAVLPAAVAVIRLLRYGKVEGLALYMMAVMLFSTAISLIDGSPRFLLARGAWLTGISGLWFIGSIWAARPLAFHYTRPLLEHRTRVVSIPGDWDELWERLPKFRRIWRVGSVLWGIALLADSAARVVMAYTLPPDLVPGLGNLLYGVTLLVMIVITNVYYIATGLYDRRSSLYAPLAEPARPASAETATP</sequence>
<protein>
    <recommendedName>
        <fullName evidence="4">DUF3159 domain-containing protein</fullName>
    </recommendedName>
</protein>
<accession>A0A540WD76</accession>
<feature type="transmembrane region" description="Helical" evidence="1">
    <location>
        <begin position="185"/>
        <end position="204"/>
    </location>
</feature>
<feature type="transmembrane region" description="Helical" evidence="1">
    <location>
        <begin position="12"/>
        <end position="29"/>
    </location>
</feature>
<dbReference type="OrthoDB" id="3781030at2"/>
<dbReference type="NCBIfam" id="NF041646">
    <property type="entry name" value="VC0807_fam"/>
    <property type="match status" value="1"/>
</dbReference>
<dbReference type="AlphaFoldDB" id="A0A540WD76"/>
<evidence type="ECO:0000313" key="3">
    <source>
        <dbReference type="Proteomes" id="UP000319103"/>
    </source>
</evidence>
<proteinExistence type="predicted"/>
<feature type="transmembrane region" description="Helical" evidence="1">
    <location>
        <begin position="151"/>
        <end position="173"/>
    </location>
</feature>
<keyword evidence="1" id="KW-0472">Membrane</keyword>
<keyword evidence="1" id="KW-1133">Transmembrane helix</keyword>
<organism evidence="2 3">
    <name type="scientific">Kitasatospora acidiphila</name>
    <dbReference type="NCBI Taxonomy" id="2567942"/>
    <lineage>
        <taxon>Bacteria</taxon>
        <taxon>Bacillati</taxon>
        <taxon>Actinomycetota</taxon>
        <taxon>Actinomycetes</taxon>
        <taxon>Kitasatosporales</taxon>
        <taxon>Streptomycetaceae</taxon>
        <taxon>Kitasatospora</taxon>
    </lineage>
</organism>
<name>A0A540WD76_9ACTN</name>
<feature type="transmembrane region" description="Helical" evidence="1">
    <location>
        <begin position="93"/>
        <end position="110"/>
    </location>
</feature>
<dbReference type="Proteomes" id="UP000319103">
    <property type="component" value="Unassembled WGS sequence"/>
</dbReference>
<feature type="transmembrane region" description="Helical" evidence="1">
    <location>
        <begin position="63"/>
        <end position="81"/>
    </location>
</feature>
<evidence type="ECO:0008006" key="4">
    <source>
        <dbReference type="Google" id="ProtNLM"/>
    </source>
</evidence>
<dbReference type="RefSeq" id="WP_141637396.1">
    <property type="nucleotide sequence ID" value="NZ_VIGB01000003.1"/>
</dbReference>
<evidence type="ECO:0000256" key="1">
    <source>
        <dbReference type="SAM" id="Phobius"/>
    </source>
</evidence>
<reference evidence="2 3" key="1">
    <citation type="submission" date="2019-06" db="EMBL/GenBank/DDBJ databases">
        <title>Description of Kitasatospora acidophila sp. nov. isolated from pine grove soil, and reclassification of Streptomyces novaecaesareae to Kitasatospora novaeceasareae comb. nov.</title>
        <authorList>
            <person name="Kim M.J."/>
        </authorList>
    </citation>
    <scope>NUCLEOTIDE SEQUENCE [LARGE SCALE GENOMIC DNA]</scope>
    <source>
        <strain evidence="2 3">MMS16-CNU292</strain>
    </source>
</reference>
<evidence type="ECO:0000313" key="2">
    <source>
        <dbReference type="EMBL" id="TQF06991.1"/>
    </source>
</evidence>
<feature type="transmembrane region" description="Helical" evidence="1">
    <location>
        <begin position="35"/>
        <end position="56"/>
    </location>
</feature>
<keyword evidence="1" id="KW-0812">Transmembrane</keyword>
<gene>
    <name evidence="2" type="ORF">E6W39_38400</name>
</gene>
<dbReference type="EMBL" id="VIGB01000003">
    <property type="protein sequence ID" value="TQF06991.1"/>
    <property type="molecule type" value="Genomic_DNA"/>
</dbReference>